<gene>
    <name evidence="3" type="ORF">PHYPA_023176</name>
</gene>
<keyword evidence="2" id="KW-1133">Transmembrane helix</keyword>
<accession>A0A2K1J181</accession>
<dbReference type="AlphaFoldDB" id="A0A2K1J181"/>
<dbReference type="InParanoid" id="A0A2K1J181"/>
<dbReference type="EMBL" id="ABEU02000018">
    <property type="protein sequence ID" value="PNR35276.1"/>
    <property type="molecule type" value="Genomic_DNA"/>
</dbReference>
<evidence type="ECO:0000313" key="5">
    <source>
        <dbReference type="Proteomes" id="UP000006727"/>
    </source>
</evidence>
<organism evidence="3">
    <name type="scientific">Physcomitrium patens</name>
    <name type="common">Spreading-leaved earth moss</name>
    <name type="synonym">Physcomitrella patens</name>
    <dbReference type="NCBI Taxonomy" id="3218"/>
    <lineage>
        <taxon>Eukaryota</taxon>
        <taxon>Viridiplantae</taxon>
        <taxon>Streptophyta</taxon>
        <taxon>Embryophyta</taxon>
        <taxon>Bryophyta</taxon>
        <taxon>Bryophytina</taxon>
        <taxon>Bryopsida</taxon>
        <taxon>Funariidae</taxon>
        <taxon>Funariales</taxon>
        <taxon>Funariaceae</taxon>
        <taxon>Physcomitrium</taxon>
    </lineage>
</organism>
<dbReference type="Gramene" id="Pp3c18_15220V3.1">
    <property type="protein sequence ID" value="PAC:32982147.CDS.1"/>
    <property type="gene ID" value="Pp3c18_15220"/>
</dbReference>
<dbReference type="PaxDb" id="3218-PP1S3_264V6.1"/>
<sequence length="90" mass="10131">MMEDNFIDHVRHDGHFNDMEWGSWKEVAFWTIALLANVGFIMYAAWRLAVKHTDATGSSILVPMKVDDSSGQSSAVQNARRRGGKPELPQ</sequence>
<feature type="region of interest" description="Disordered" evidence="1">
    <location>
        <begin position="64"/>
        <end position="90"/>
    </location>
</feature>
<name>A0A2K1J181_PHYPA</name>
<evidence type="ECO:0000256" key="2">
    <source>
        <dbReference type="SAM" id="Phobius"/>
    </source>
</evidence>
<evidence type="ECO:0000256" key="1">
    <source>
        <dbReference type="SAM" id="MobiDB-lite"/>
    </source>
</evidence>
<keyword evidence="2" id="KW-0812">Transmembrane</keyword>
<reference evidence="3 5" key="1">
    <citation type="journal article" date="2008" name="Science">
        <title>The Physcomitrella genome reveals evolutionary insights into the conquest of land by plants.</title>
        <authorList>
            <person name="Rensing S."/>
            <person name="Lang D."/>
            <person name="Zimmer A."/>
            <person name="Terry A."/>
            <person name="Salamov A."/>
            <person name="Shapiro H."/>
            <person name="Nishiyama T."/>
            <person name="Perroud P.-F."/>
            <person name="Lindquist E."/>
            <person name="Kamisugi Y."/>
            <person name="Tanahashi T."/>
            <person name="Sakakibara K."/>
            <person name="Fujita T."/>
            <person name="Oishi K."/>
            <person name="Shin-I T."/>
            <person name="Kuroki Y."/>
            <person name="Toyoda A."/>
            <person name="Suzuki Y."/>
            <person name="Hashimoto A."/>
            <person name="Yamaguchi K."/>
            <person name="Sugano A."/>
            <person name="Kohara Y."/>
            <person name="Fujiyama A."/>
            <person name="Anterola A."/>
            <person name="Aoki S."/>
            <person name="Ashton N."/>
            <person name="Barbazuk W.B."/>
            <person name="Barker E."/>
            <person name="Bennetzen J."/>
            <person name="Bezanilla M."/>
            <person name="Blankenship R."/>
            <person name="Cho S.H."/>
            <person name="Dutcher S."/>
            <person name="Estelle M."/>
            <person name="Fawcett J.A."/>
            <person name="Gundlach H."/>
            <person name="Hanada K."/>
            <person name="Heyl A."/>
            <person name="Hicks K.A."/>
            <person name="Hugh J."/>
            <person name="Lohr M."/>
            <person name="Mayer K."/>
            <person name="Melkozernov A."/>
            <person name="Murata T."/>
            <person name="Nelson D."/>
            <person name="Pils B."/>
            <person name="Prigge M."/>
            <person name="Reiss B."/>
            <person name="Renner T."/>
            <person name="Rombauts S."/>
            <person name="Rushton P."/>
            <person name="Sanderfoot A."/>
            <person name="Schween G."/>
            <person name="Shiu S.-H."/>
            <person name="Stueber K."/>
            <person name="Theodoulou F.L."/>
            <person name="Tu H."/>
            <person name="Van de Peer Y."/>
            <person name="Verrier P.J."/>
            <person name="Waters E."/>
            <person name="Wood A."/>
            <person name="Yang L."/>
            <person name="Cove D."/>
            <person name="Cuming A."/>
            <person name="Hasebe M."/>
            <person name="Lucas S."/>
            <person name="Mishler D.B."/>
            <person name="Reski R."/>
            <person name="Grigoriev I."/>
            <person name="Quatrano R.S."/>
            <person name="Boore J.L."/>
        </authorList>
    </citation>
    <scope>NUCLEOTIDE SEQUENCE [LARGE SCALE GENOMIC DNA]</scope>
    <source>
        <strain evidence="4 5">cv. Gransden 2004</strain>
    </source>
</reference>
<evidence type="ECO:0000313" key="4">
    <source>
        <dbReference type="EnsemblPlants" id="PAC:32982147.CDS.1"/>
    </source>
</evidence>
<reference evidence="4" key="3">
    <citation type="submission" date="2020-12" db="UniProtKB">
        <authorList>
            <consortium name="EnsemblPlants"/>
        </authorList>
    </citation>
    <scope>IDENTIFICATION</scope>
</reference>
<keyword evidence="2" id="KW-0472">Membrane</keyword>
<evidence type="ECO:0000313" key="3">
    <source>
        <dbReference type="EMBL" id="PNR35276.1"/>
    </source>
</evidence>
<reference evidence="3 5" key="2">
    <citation type="journal article" date="2018" name="Plant J.">
        <title>The Physcomitrella patens chromosome-scale assembly reveals moss genome structure and evolution.</title>
        <authorList>
            <person name="Lang D."/>
            <person name="Ullrich K.K."/>
            <person name="Murat F."/>
            <person name="Fuchs J."/>
            <person name="Jenkins J."/>
            <person name="Haas F.B."/>
            <person name="Piednoel M."/>
            <person name="Gundlach H."/>
            <person name="Van Bel M."/>
            <person name="Meyberg R."/>
            <person name="Vives C."/>
            <person name="Morata J."/>
            <person name="Symeonidi A."/>
            <person name="Hiss M."/>
            <person name="Muchero W."/>
            <person name="Kamisugi Y."/>
            <person name="Saleh O."/>
            <person name="Blanc G."/>
            <person name="Decker E.L."/>
            <person name="van Gessel N."/>
            <person name="Grimwood J."/>
            <person name="Hayes R.D."/>
            <person name="Graham S.W."/>
            <person name="Gunter L.E."/>
            <person name="McDaniel S.F."/>
            <person name="Hoernstein S.N.W."/>
            <person name="Larsson A."/>
            <person name="Li F.W."/>
            <person name="Perroud P.F."/>
            <person name="Phillips J."/>
            <person name="Ranjan P."/>
            <person name="Rokshar D.S."/>
            <person name="Rothfels C.J."/>
            <person name="Schneider L."/>
            <person name="Shu S."/>
            <person name="Stevenson D.W."/>
            <person name="Thummler F."/>
            <person name="Tillich M."/>
            <person name="Villarreal Aguilar J.C."/>
            <person name="Widiez T."/>
            <person name="Wong G.K."/>
            <person name="Wymore A."/>
            <person name="Zhang Y."/>
            <person name="Zimmer A.D."/>
            <person name="Quatrano R.S."/>
            <person name="Mayer K.F.X."/>
            <person name="Goodstein D."/>
            <person name="Casacuberta J.M."/>
            <person name="Vandepoele K."/>
            <person name="Reski R."/>
            <person name="Cuming A.C."/>
            <person name="Tuskan G.A."/>
            <person name="Maumus F."/>
            <person name="Salse J."/>
            <person name="Schmutz J."/>
            <person name="Rensing S.A."/>
        </authorList>
    </citation>
    <scope>NUCLEOTIDE SEQUENCE [LARGE SCALE GENOMIC DNA]</scope>
    <source>
        <strain evidence="4 5">cv. Gransden 2004</strain>
    </source>
</reference>
<dbReference type="EnsemblPlants" id="Pp3c18_15220V3.1">
    <property type="protein sequence ID" value="PAC:32982147.CDS.1"/>
    <property type="gene ID" value="Pp3c18_15220"/>
</dbReference>
<feature type="transmembrane region" description="Helical" evidence="2">
    <location>
        <begin position="27"/>
        <end position="46"/>
    </location>
</feature>
<keyword evidence="5" id="KW-1185">Reference proteome</keyword>
<dbReference type="Proteomes" id="UP000006727">
    <property type="component" value="Chromosome 18"/>
</dbReference>
<proteinExistence type="predicted"/>
<protein>
    <submittedName>
        <fullName evidence="3 4">Uncharacterized protein</fullName>
    </submittedName>
</protein>